<accession>A0ABS9U6D1</accession>
<dbReference type="Proteomes" id="UP001202922">
    <property type="component" value="Unassembled WGS sequence"/>
</dbReference>
<dbReference type="PROSITE" id="PS51186">
    <property type="entry name" value="GNAT"/>
    <property type="match status" value="1"/>
</dbReference>
<reference evidence="2 3" key="1">
    <citation type="submission" date="2022-03" db="EMBL/GenBank/DDBJ databases">
        <title>Sinomonas sp. isolated from a soil.</title>
        <authorList>
            <person name="Han J."/>
            <person name="Kim D.-U."/>
        </authorList>
    </citation>
    <scope>NUCLEOTIDE SEQUENCE [LARGE SCALE GENOMIC DNA]</scope>
    <source>
        <strain evidence="2 3">5-5</strain>
    </source>
</reference>
<proteinExistence type="predicted"/>
<sequence>MDFEITDAGPDDAEELLAVKDQGWREAYVHLFSPDFLARLGGNPERTERWRQLLAGDGGEHFAVGRSAGRMVGMAGAGPARADSGGDAPAPQELYTIYILAEAYGSGLSKALAERVLGDGPAFLWVLEENARAIAFYRKLGFEPDGAREFFVADDQRVPEIRMVRG</sequence>
<keyword evidence="3" id="KW-1185">Reference proteome</keyword>
<dbReference type="Gene3D" id="3.40.630.30">
    <property type="match status" value="1"/>
</dbReference>
<evidence type="ECO:0000313" key="3">
    <source>
        <dbReference type="Proteomes" id="UP001202922"/>
    </source>
</evidence>
<dbReference type="EMBL" id="JAKZBV010000001">
    <property type="protein sequence ID" value="MCH6472155.1"/>
    <property type="molecule type" value="Genomic_DNA"/>
</dbReference>
<feature type="domain" description="N-acetyltransferase" evidence="1">
    <location>
        <begin position="3"/>
        <end position="166"/>
    </location>
</feature>
<organism evidence="2 3">
    <name type="scientific">Sinomonas terrae</name>
    <dbReference type="NCBI Taxonomy" id="2908838"/>
    <lineage>
        <taxon>Bacteria</taxon>
        <taxon>Bacillati</taxon>
        <taxon>Actinomycetota</taxon>
        <taxon>Actinomycetes</taxon>
        <taxon>Micrococcales</taxon>
        <taxon>Micrococcaceae</taxon>
        <taxon>Sinomonas</taxon>
    </lineage>
</organism>
<dbReference type="RefSeq" id="WP_241056063.1">
    <property type="nucleotide sequence ID" value="NZ_JAKZBV010000001.1"/>
</dbReference>
<evidence type="ECO:0000313" key="2">
    <source>
        <dbReference type="EMBL" id="MCH6472155.1"/>
    </source>
</evidence>
<dbReference type="InterPro" id="IPR000182">
    <property type="entry name" value="GNAT_dom"/>
</dbReference>
<evidence type="ECO:0000259" key="1">
    <source>
        <dbReference type="PROSITE" id="PS51186"/>
    </source>
</evidence>
<dbReference type="InterPro" id="IPR016181">
    <property type="entry name" value="Acyl_CoA_acyltransferase"/>
</dbReference>
<dbReference type="Pfam" id="PF00583">
    <property type="entry name" value="Acetyltransf_1"/>
    <property type="match status" value="1"/>
</dbReference>
<name>A0ABS9U6D1_9MICC</name>
<gene>
    <name evidence="2" type="ORF">L0M17_19685</name>
</gene>
<dbReference type="SUPFAM" id="SSF55729">
    <property type="entry name" value="Acyl-CoA N-acyltransferases (Nat)"/>
    <property type="match status" value="1"/>
</dbReference>
<comment type="caution">
    <text evidence="2">The sequence shown here is derived from an EMBL/GenBank/DDBJ whole genome shotgun (WGS) entry which is preliminary data.</text>
</comment>
<protein>
    <submittedName>
        <fullName evidence="2">GNAT family N-acetyltransferase</fullName>
    </submittedName>
</protein>